<dbReference type="RefSeq" id="XP_022953927.1">
    <property type="nucleotide sequence ID" value="XM_023098159.1"/>
</dbReference>
<dbReference type="InterPro" id="IPR008480">
    <property type="entry name" value="DUF761_pln"/>
</dbReference>
<dbReference type="KEGG" id="cmos:111456334"/>
<dbReference type="PANTHER" id="PTHR33265:SF8">
    <property type="entry name" value="AVR9_CF-9 RAPIDLY ELICITED PROTEIN 146"/>
    <property type="match status" value="1"/>
</dbReference>
<dbReference type="Proteomes" id="UP000504609">
    <property type="component" value="Unplaced"/>
</dbReference>
<reference evidence="2" key="1">
    <citation type="submission" date="2025-08" db="UniProtKB">
        <authorList>
            <consortium name="RefSeq"/>
        </authorList>
    </citation>
    <scope>IDENTIFICATION</scope>
    <source>
        <tissue evidence="2">Young leaves</tissue>
    </source>
</reference>
<proteinExistence type="predicted"/>
<gene>
    <name evidence="2" type="primary">LOC111456334</name>
</gene>
<protein>
    <submittedName>
        <fullName evidence="2">Uncharacterized protein LOC111456334</fullName>
    </submittedName>
</protein>
<evidence type="ECO:0000313" key="2">
    <source>
        <dbReference type="RefSeq" id="XP_022953927.1"/>
    </source>
</evidence>
<dbReference type="PANTHER" id="PTHR33265">
    <property type="entry name" value="AVR9/CF-9 RAPIDLY ELICITED PROTEIN-RELATED"/>
    <property type="match status" value="1"/>
</dbReference>
<organism evidence="1 2">
    <name type="scientific">Cucurbita moschata</name>
    <name type="common">Winter crookneck squash</name>
    <name type="synonym">Cucurbita pepo var. moschata</name>
    <dbReference type="NCBI Taxonomy" id="3662"/>
    <lineage>
        <taxon>Eukaryota</taxon>
        <taxon>Viridiplantae</taxon>
        <taxon>Streptophyta</taxon>
        <taxon>Embryophyta</taxon>
        <taxon>Tracheophyta</taxon>
        <taxon>Spermatophyta</taxon>
        <taxon>Magnoliopsida</taxon>
        <taxon>eudicotyledons</taxon>
        <taxon>Gunneridae</taxon>
        <taxon>Pentapetalae</taxon>
        <taxon>rosids</taxon>
        <taxon>fabids</taxon>
        <taxon>Cucurbitales</taxon>
        <taxon>Cucurbitaceae</taxon>
        <taxon>Cucurbiteae</taxon>
        <taxon>Cucurbita</taxon>
    </lineage>
</organism>
<sequence>MENNLPVISKRLWKLVRVAYFLLRKGISKSKLILDLNLMMKRGKIAGKAITNLMFHHHYHGGATPSSSADQLPIAVGPDDYEFNCSDSPAFPSLHFPAFHKRRRNQNHTSSFFACAHAPPTLDDDAAAVNAVKAAVEIFNYHSGASSPSLVSGSVRQLRITDSPFPLHDANADSSVDKAADEYISRFYKELRLQPTADEN</sequence>
<evidence type="ECO:0000313" key="1">
    <source>
        <dbReference type="Proteomes" id="UP000504609"/>
    </source>
</evidence>
<dbReference type="GeneID" id="111456334"/>
<dbReference type="Pfam" id="PF05553">
    <property type="entry name" value="DUF761"/>
    <property type="match status" value="1"/>
</dbReference>
<accession>A0A6J1GPL9</accession>
<keyword evidence="1" id="KW-1185">Reference proteome</keyword>
<name>A0A6J1GPL9_CUCMO</name>
<dbReference type="AlphaFoldDB" id="A0A6J1GPL9"/>